<sequence length="449" mass="50492">MPQVHTLPRYYLPVQVLYIGGTAVCNFLGVHTVTQAGSRAAQLAMSNLVPALYSSSHGFGSQLFGISLRSYESIHRTVGLMVLIQSLVHAVITIHASESSLTEGLRLHGLLGAIMLFILVALPLIRKYQYELFGILHLASAIFLAYSLWRHVETLDMMSKICVLTSAGLFLTISVLHLMRSLFRNFTFKNALGRLTLMSESHSDTLTSNADAYRVDISLSRPWKVKAGEWINLTLPAVGFLYTCQAHPFTVAWWEEDEAGYASSISLLIKKRSGFTQRLLKQVQPYTEYRAWIDGPYGPARTNSYSFSGVGDYGHLIMFATDIGIAAHLPYIKETLKGIKQCRVKTRTICLVWQMNKADDLDLVRHWLQQLVAEDENYHLKLLVYNSSENASPRDPVPYGQHDRILISGGEPNWDDHLQNEMKETKGKLLVMSECRNASNSILKILIKE</sequence>
<proteinExistence type="inferred from homology"/>
<keyword evidence="7" id="KW-0560">Oxidoreductase</keyword>
<dbReference type="SUPFAM" id="SSF52343">
    <property type="entry name" value="Ferredoxin reductase-like, C-terminal NADP-linked domain"/>
    <property type="match status" value="1"/>
</dbReference>
<dbReference type="InterPro" id="IPR017927">
    <property type="entry name" value="FAD-bd_FR_type"/>
</dbReference>
<dbReference type="GO" id="GO:0052851">
    <property type="term" value="F:ferric-chelate reductase (NADPH) activity"/>
    <property type="evidence" value="ECO:0007669"/>
    <property type="project" value="UniProtKB-EC"/>
</dbReference>
<evidence type="ECO:0000256" key="5">
    <source>
        <dbReference type="ARBA" id="ARBA00022475"/>
    </source>
</evidence>
<organism evidence="11 12">
    <name type="scientific">[Emmonsia] crescens</name>
    <dbReference type="NCBI Taxonomy" id="73230"/>
    <lineage>
        <taxon>Eukaryota</taxon>
        <taxon>Fungi</taxon>
        <taxon>Dikarya</taxon>
        <taxon>Ascomycota</taxon>
        <taxon>Pezizomycotina</taxon>
        <taxon>Eurotiomycetes</taxon>
        <taxon>Eurotiomycetidae</taxon>
        <taxon>Onygenales</taxon>
        <taxon>Ajellomycetaceae</taxon>
        <taxon>Emergomyces</taxon>
    </lineage>
</organism>
<keyword evidence="4" id="KW-0813">Transport</keyword>
<evidence type="ECO:0000256" key="3">
    <source>
        <dbReference type="ARBA" id="ARBA00012668"/>
    </source>
</evidence>
<dbReference type="GO" id="GO:0005886">
    <property type="term" value="C:plasma membrane"/>
    <property type="evidence" value="ECO:0007669"/>
    <property type="project" value="UniProtKB-SubCell"/>
</dbReference>
<reference evidence="12" key="1">
    <citation type="journal article" date="2015" name="PLoS Genet.">
        <title>The dynamic genome and transcriptome of the human fungal pathogen Blastomyces and close relative Emmonsia.</title>
        <authorList>
            <person name="Munoz J.F."/>
            <person name="Gauthier G.M."/>
            <person name="Desjardins C.A."/>
            <person name="Gallo J.E."/>
            <person name="Holder J."/>
            <person name="Sullivan T.D."/>
            <person name="Marty A.J."/>
            <person name="Carmen J.C."/>
            <person name="Chen Z."/>
            <person name="Ding L."/>
            <person name="Gujja S."/>
            <person name="Magrini V."/>
            <person name="Misas E."/>
            <person name="Mitreva M."/>
            <person name="Priest M."/>
            <person name="Saif S."/>
            <person name="Whiston E.A."/>
            <person name="Young S."/>
            <person name="Zeng Q."/>
            <person name="Goldman W.E."/>
            <person name="Mardis E.R."/>
            <person name="Taylor J.W."/>
            <person name="McEwen J.G."/>
            <person name="Clay O.K."/>
            <person name="Klein B.S."/>
            <person name="Cuomo C.A."/>
        </authorList>
    </citation>
    <scope>NUCLEOTIDE SEQUENCE [LARGE SCALE GENOMIC DNA]</scope>
    <source>
        <strain evidence="12">UAMH 3008</strain>
    </source>
</reference>
<gene>
    <name evidence="11" type="ORF">EMCG_07088</name>
</gene>
<evidence type="ECO:0000313" key="11">
    <source>
        <dbReference type="EMBL" id="KKZ67222.1"/>
    </source>
</evidence>
<evidence type="ECO:0000256" key="6">
    <source>
        <dbReference type="ARBA" id="ARBA00022982"/>
    </source>
</evidence>
<dbReference type="OrthoDB" id="4184411at2759"/>
<comment type="catalytic activity">
    <reaction evidence="8">
        <text>2 a Fe(II)-siderophore + NADP(+) + H(+) = 2 a Fe(III)-siderophore + NADPH</text>
        <dbReference type="Rhea" id="RHEA:28795"/>
        <dbReference type="Rhea" id="RHEA-COMP:11342"/>
        <dbReference type="Rhea" id="RHEA-COMP:11344"/>
        <dbReference type="ChEBI" id="CHEBI:15378"/>
        <dbReference type="ChEBI" id="CHEBI:29033"/>
        <dbReference type="ChEBI" id="CHEBI:29034"/>
        <dbReference type="ChEBI" id="CHEBI:57783"/>
        <dbReference type="ChEBI" id="CHEBI:58349"/>
        <dbReference type="EC" id="1.16.1.9"/>
    </reaction>
</comment>
<evidence type="ECO:0000256" key="4">
    <source>
        <dbReference type="ARBA" id="ARBA00022448"/>
    </source>
</evidence>
<evidence type="ECO:0000256" key="8">
    <source>
        <dbReference type="ARBA" id="ARBA00048483"/>
    </source>
</evidence>
<name>A0A0G2I9A1_9EURO</name>
<dbReference type="SUPFAM" id="SSF63380">
    <property type="entry name" value="Riboflavin synthase domain-like"/>
    <property type="match status" value="1"/>
</dbReference>
<feature type="transmembrane region" description="Helical" evidence="9">
    <location>
        <begin position="107"/>
        <end position="125"/>
    </location>
</feature>
<dbReference type="AlphaFoldDB" id="A0A0G2I9A1"/>
<dbReference type="Proteomes" id="UP000034164">
    <property type="component" value="Unassembled WGS sequence"/>
</dbReference>
<comment type="similarity">
    <text evidence="2">Belongs to the ferric reductase (FRE) family.</text>
</comment>
<dbReference type="EMBL" id="LCZI01000305">
    <property type="protein sequence ID" value="KKZ67222.1"/>
    <property type="molecule type" value="Genomic_DNA"/>
</dbReference>
<dbReference type="InterPro" id="IPR013112">
    <property type="entry name" value="FAD-bd_8"/>
</dbReference>
<dbReference type="InterPro" id="IPR013121">
    <property type="entry name" value="Fe_red_NAD-bd_6"/>
</dbReference>
<evidence type="ECO:0000259" key="10">
    <source>
        <dbReference type="PROSITE" id="PS51384"/>
    </source>
</evidence>
<evidence type="ECO:0000313" key="12">
    <source>
        <dbReference type="Proteomes" id="UP000034164"/>
    </source>
</evidence>
<comment type="caution">
    <text evidence="11">The sequence shown here is derived from an EMBL/GenBank/DDBJ whole genome shotgun (WGS) entry which is preliminary data.</text>
</comment>
<evidence type="ECO:0000256" key="2">
    <source>
        <dbReference type="ARBA" id="ARBA00006278"/>
    </source>
</evidence>
<dbReference type="InterPro" id="IPR051410">
    <property type="entry name" value="Ferric/Cupric_Reductase"/>
</dbReference>
<dbReference type="PANTHER" id="PTHR32361">
    <property type="entry name" value="FERRIC/CUPRIC REDUCTASE TRANSMEMBRANE COMPONENT"/>
    <property type="match status" value="1"/>
</dbReference>
<feature type="transmembrane region" description="Helical" evidence="9">
    <location>
        <begin position="132"/>
        <end position="149"/>
    </location>
</feature>
<keyword evidence="6" id="KW-0249">Electron transport</keyword>
<feature type="transmembrane region" description="Helical" evidence="9">
    <location>
        <begin position="161"/>
        <end position="179"/>
    </location>
</feature>
<dbReference type="PROSITE" id="PS51384">
    <property type="entry name" value="FAD_FR"/>
    <property type="match status" value="1"/>
</dbReference>
<dbReference type="EC" id="1.16.1.9" evidence="3"/>
<keyword evidence="9" id="KW-0472">Membrane</keyword>
<keyword evidence="9" id="KW-1133">Transmembrane helix</keyword>
<dbReference type="VEuPathDB" id="FungiDB:EMCG_07088"/>
<dbReference type="GO" id="GO:0006879">
    <property type="term" value="P:intracellular iron ion homeostasis"/>
    <property type="evidence" value="ECO:0007669"/>
    <property type="project" value="TreeGrafter"/>
</dbReference>
<dbReference type="Gene3D" id="3.40.50.80">
    <property type="entry name" value="Nucleotide-binding domain of ferredoxin-NADP reductase (FNR) module"/>
    <property type="match status" value="1"/>
</dbReference>
<evidence type="ECO:0000256" key="1">
    <source>
        <dbReference type="ARBA" id="ARBA00004651"/>
    </source>
</evidence>
<dbReference type="Pfam" id="PF08022">
    <property type="entry name" value="FAD_binding_8"/>
    <property type="match status" value="1"/>
</dbReference>
<feature type="domain" description="FAD-binding FR-type" evidence="10">
    <location>
        <begin position="193"/>
        <end position="303"/>
    </location>
</feature>
<dbReference type="PANTHER" id="PTHR32361:SF26">
    <property type="entry name" value="FAD-BINDING 8 DOMAIN-CONTAINING PROTEIN-RELATED"/>
    <property type="match status" value="1"/>
</dbReference>
<keyword evidence="9" id="KW-0812">Transmembrane</keyword>
<protein>
    <recommendedName>
        <fullName evidence="3">ferric-chelate reductase (NADPH)</fullName>
        <ecNumber evidence="3">1.16.1.9</ecNumber>
    </recommendedName>
</protein>
<dbReference type="InterPro" id="IPR039261">
    <property type="entry name" value="FNR_nucleotide-bd"/>
</dbReference>
<dbReference type="CDD" id="cd06186">
    <property type="entry name" value="NOX_Duox_like_FAD_NADP"/>
    <property type="match status" value="1"/>
</dbReference>
<keyword evidence="5" id="KW-1003">Cell membrane</keyword>
<dbReference type="GO" id="GO:0015677">
    <property type="term" value="P:copper ion import"/>
    <property type="evidence" value="ECO:0007669"/>
    <property type="project" value="TreeGrafter"/>
</dbReference>
<dbReference type="GO" id="GO:0006826">
    <property type="term" value="P:iron ion transport"/>
    <property type="evidence" value="ECO:0007669"/>
    <property type="project" value="TreeGrafter"/>
</dbReference>
<evidence type="ECO:0000256" key="9">
    <source>
        <dbReference type="SAM" id="Phobius"/>
    </source>
</evidence>
<comment type="subcellular location">
    <subcellularLocation>
        <location evidence="1">Cell membrane</location>
        <topology evidence="1">Multi-pass membrane protein</topology>
    </subcellularLocation>
</comment>
<dbReference type="InterPro" id="IPR017938">
    <property type="entry name" value="Riboflavin_synthase-like_b-brl"/>
</dbReference>
<accession>A0A0G2I9A1</accession>
<evidence type="ECO:0000256" key="7">
    <source>
        <dbReference type="ARBA" id="ARBA00023002"/>
    </source>
</evidence>
<dbReference type="Pfam" id="PF08030">
    <property type="entry name" value="NAD_binding_6"/>
    <property type="match status" value="1"/>
</dbReference>